<reference evidence="2 3" key="2">
    <citation type="journal article" date="2021" name="Curr. Genet.">
        <title>Genetic response to nitrogen starvation in the aggressive Eucalyptus foliar pathogen Teratosphaeria destructans.</title>
        <authorList>
            <person name="Havenga M."/>
            <person name="Wingfield B.D."/>
            <person name="Wingfield M.J."/>
            <person name="Dreyer L.L."/>
            <person name="Roets F."/>
            <person name="Aylward J."/>
        </authorList>
    </citation>
    <scope>NUCLEOTIDE SEQUENCE [LARGE SCALE GENOMIC DNA]</scope>
    <source>
        <strain evidence="2">CMW44962</strain>
    </source>
</reference>
<reference evidence="2 3" key="1">
    <citation type="journal article" date="2018" name="IMA Fungus">
        <title>IMA Genome-F 10: Nine draft genome sequences of Claviceps purpurea s.lat., including C. arundinis, C. humidiphila, and C. cf. spartinae, pseudomolecules for the pitch canker pathogen Fusarium circinatum, draft genome of Davidsoniella eucalypti, Grosmannia galeiformis, Quambalaria eucalypti, and Teratosphaeria destructans.</title>
        <authorList>
            <person name="Wingfield B.D."/>
            <person name="Liu M."/>
            <person name="Nguyen H.D."/>
            <person name="Lane F.A."/>
            <person name="Morgan S.W."/>
            <person name="De Vos L."/>
            <person name="Wilken P.M."/>
            <person name="Duong T.A."/>
            <person name="Aylward J."/>
            <person name="Coetzee M.P."/>
            <person name="Dadej K."/>
            <person name="De Beer Z.W."/>
            <person name="Findlay W."/>
            <person name="Havenga M."/>
            <person name="Kolarik M."/>
            <person name="Menzies J.G."/>
            <person name="Naidoo K."/>
            <person name="Pochopski O."/>
            <person name="Shoukouhi P."/>
            <person name="Santana Q.C."/>
            <person name="Seifert K.A."/>
            <person name="Soal N."/>
            <person name="Steenkamp E.T."/>
            <person name="Tatham C.T."/>
            <person name="van der Nest M.A."/>
            <person name="Wingfield M.J."/>
        </authorList>
    </citation>
    <scope>NUCLEOTIDE SEQUENCE [LARGE SCALE GENOMIC DNA]</scope>
    <source>
        <strain evidence="2">CMW44962</strain>
    </source>
</reference>
<organism evidence="2 3">
    <name type="scientific">Teratosphaeria destructans</name>
    <dbReference type="NCBI Taxonomy" id="418781"/>
    <lineage>
        <taxon>Eukaryota</taxon>
        <taxon>Fungi</taxon>
        <taxon>Dikarya</taxon>
        <taxon>Ascomycota</taxon>
        <taxon>Pezizomycotina</taxon>
        <taxon>Dothideomycetes</taxon>
        <taxon>Dothideomycetidae</taxon>
        <taxon>Mycosphaerellales</taxon>
        <taxon>Teratosphaeriaceae</taxon>
        <taxon>Teratosphaeria</taxon>
    </lineage>
</organism>
<evidence type="ECO:0000313" key="3">
    <source>
        <dbReference type="Proteomes" id="UP001138500"/>
    </source>
</evidence>
<keyword evidence="3" id="KW-1185">Reference proteome</keyword>
<dbReference type="OrthoDB" id="5314997at2759"/>
<protein>
    <submittedName>
        <fullName evidence="2">Uncharacterized protein</fullName>
    </submittedName>
</protein>
<dbReference type="EMBL" id="RIBY02002578">
    <property type="protein sequence ID" value="KAH9809170.1"/>
    <property type="molecule type" value="Genomic_DNA"/>
</dbReference>
<dbReference type="AlphaFoldDB" id="A0A9W7SHU7"/>
<dbReference type="Proteomes" id="UP001138500">
    <property type="component" value="Unassembled WGS sequence"/>
</dbReference>
<evidence type="ECO:0000256" key="1">
    <source>
        <dbReference type="SAM" id="MobiDB-lite"/>
    </source>
</evidence>
<proteinExistence type="predicted"/>
<feature type="region of interest" description="Disordered" evidence="1">
    <location>
        <begin position="253"/>
        <end position="280"/>
    </location>
</feature>
<feature type="compositionally biased region" description="Basic and acidic residues" evidence="1">
    <location>
        <begin position="253"/>
        <end position="269"/>
    </location>
</feature>
<comment type="caution">
    <text evidence="2">The sequence shown here is derived from an EMBL/GenBank/DDBJ whole genome shotgun (WGS) entry which is preliminary data.</text>
</comment>
<feature type="region of interest" description="Disordered" evidence="1">
    <location>
        <begin position="1"/>
        <end position="31"/>
    </location>
</feature>
<accession>A0A9W7SHU7</accession>
<evidence type="ECO:0000313" key="2">
    <source>
        <dbReference type="EMBL" id="KAH9809170.1"/>
    </source>
</evidence>
<name>A0A9W7SHU7_9PEZI</name>
<gene>
    <name evidence="2" type="ORF">Tdes44962_MAKER06197</name>
</gene>
<sequence>MGESNLKKLSPPTTLKRRDLRPTPSQPAAAAARKPKTGVFRFFDLPRELRDQIYSDSLIFKRKFDSQHGSRLRARRIADVNLLLISRRFREEYLERAERDTCLVITDRGIYHGEFLTLPSPVRYATRLEIFLAACCESPALHGNSRHPCSVVREVRMHRKWIENLCSQMRNLSSLKIEIMLDPHKRVSGCEDALLREQHRLTGFDERVVPLRSLEVYHSSHYVSEGVWSFNRPRTLVMRYVPETGELKRIEEGVERRPSGAGEKVEEKVVSVGGNDAGGS</sequence>